<gene>
    <name evidence="3" type="ORF">CMV_017481</name>
</gene>
<dbReference type="InterPro" id="IPR013126">
    <property type="entry name" value="Hsp_70_fam"/>
</dbReference>
<keyword evidence="4" id="KW-1185">Reference proteome</keyword>
<dbReference type="Gene3D" id="1.20.1270.10">
    <property type="match status" value="1"/>
</dbReference>
<reference evidence="3" key="1">
    <citation type="submission" date="2020-03" db="EMBL/GenBank/DDBJ databases">
        <title>Castanea mollissima Vanexum genome sequencing.</title>
        <authorList>
            <person name="Staton M."/>
        </authorList>
    </citation>
    <scope>NUCLEOTIDE SEQUENCE</scope>
    <source>
        <tissue evidence="3">Leaf</tissue>
    </source>
</reference>
<dbReference type="SUPFAM" id="SSF53067">
    <property type="entry name" value="Actin-like ATPase domain"/>
    <property type="match status" value="1"/>
</dbReference>
<keyword evidence="2" id="KW-0067">ATP-binding</keyword>
<sequence>MGKGEGPAIGIDLGTCYSCVAIWQHNRVEIIPNDLGNRTTPSYVAFNETHRLIGQAAKDQVSMNPTNTVFDAKRLIGRRFKDASVQHDMKLWPFKVIADPDHGRPIIVVTYKYEEKHFLAEEISSMVLIKMKEIAEAHCGLKIKNAVISVPARFNHSQRQATMDAGVIAGLNVMRLINEPTAAAIAYGLDKDDGTERNQLAEADEFEDKMSELETICNELIAKIGQGGYGNMCEDAQEAKERNKEFKIHQGVDINMNGIMHEYAKPNNICQSSTSNGHMDVATKRDYEAKEFKDKGLEAEKNIAQDKQDKKKKVEKYMAEDKGCPWVGLGLGLARTQLDLIGLQKMRLIIDRRETTGQLSLVAVGFDRN</sequence>
<dbReference type="InterPro" id="IPR029048">
    <property type="entry name" value="HSP70_C_sf"/>
</dbReference>
<dbReference type="Gene3D" id="3.30.30.30">
    <property type="match status" value="1"/>
</dbReference>
<organism evidence="3 4">
    <name type="scientific">Castanea mollissima</name>
    <name type="common">Chinese chestnut</name>
    <dbReference type="NCBI Taxonomy" id="60419"/>
    <lineage>
        <taxon>Eukaryota</taxon>
        <taxon>Viridiplantae</taxon>
        <taxon>Streptophyta</taxon>
        <taxon>Embryophyta</taxon>
        <taxon>Tracheophyta</taxon>
        <taxon>Spermatophyta</taxon>
        <taxon>Magnoliopsida</taxon>
        <taxon>eudicotyledons</taxon>
        <taxon>Gunneridae</taxon>
        <taxon>Pentapetalae</taxon>
        <taxon>rosids</taxon>
        <taxon>fabids</taxon>
        <taxon>Fagales</taxon>
        <taxon>Fagaceae</taxon>
        <taxon>Castanea</taxon>
    </lineage>
</organism>
<dbReference type="Pfam" id="PF00012">
    <property type="entry name" value="HSP70"/>
    <property type="match status" value="1"/>
</dbReference>
<evidence type="ECO:0000313" key="3">
    <source>
        <dbReference type="EMBL" id="KAF3957517.1"/>
    </source>
</evidence>
<dbReference type="AlphaFoldDB" id="A0A8J4QT02"/>
<dbReference type="Proteomes" id="UP000737018">
    <property type="component" value="Unassembled WGS sequence"/>
</dbReference>
<dbReference type="EMBL" id="JRKL02002800">
    <property type="protein sequence ID" value="KAF3957517.1"/>
    <property type="molecule type" value="Genomic_DNA"/>
</dbReference>
<proteinExistence type="predicted"/>
<evidence type="ECO:0000256" key="1">
    <source>
        <dbReference type="ARBA" id="ARBA00022741"/>
    </source>
</evidence>
<dbReference type="PANTHER" id="PTHR19375">
    <property type="entry name" value="HEAT SHOCK PROTEIN 70KDA"/>
    <property type="match status" value="1"/>
</dbReference>
<evidence type="ECO:0008006" key="5">
    <source>
        <dbReference type="Google" id="ProtNLM"/>
    </source>
</evidence>
<dbReference type="GO" id="GO:0005524">
    <property type="term" value="F:ATP binding"/>
    <property type="evidence" value="ECO:0007669"/>
    <property type="project" value="UniProtKB-KW"/>
</dbReference>
<keyword evidence="1" id="KW-0547">Nucleotide-binding</keyword>
<name>A0A8J4QT02_9ROSI</name>
<evidence type="ECO:0000256" key="2">
    <source>
        <dbReference type="ARBA" id="ARBA00022840"/>
    </source>
</evidence>
<dbReference type="OrthoDB" id="3789372at2759"/>
<accession>A0A8J4QT02</accession>
<dbReference type="PRINTS" id="PR00301">
    <property type="entry name" value="HEATSHOCK70"/>
</dbReference>
<dbReference type="Gene3D" id="3.30.420.40">
    <property type="match status" value="1"/>
</dbReference>
<dbReference type="FunFam" id="3.30.30.30:FF:000001">
    <property type="entry name" value="heat shock 70 kDa protein-like"/>
    <property type="match status" value="1"/>
</dbReference>
<dbReference type="InterPro" id="IPR043129">
    <property type="entry name" value="ATPase_NBD"/>
</dbReference>
<comment type="caution">
    <text evidence="3">The sequence shown here is derived from an EMBL/GenBank/DDBJ whole genome shotgun (WGS) entry which is preliminary data.</text>
</comment>
<protein>
    <recommendedName>
        <fullName evidence="5">Heat shock protein 70</fullName>
    </recommendedName>
</protein>
<dbReference type="SUPFAM" id="SSF100934">
    <property type="entry name" value="Heat shock protein 70kD (HSP70), C-terminal subdomain"/>
    <property type="match status" value="1"/>
</dbReference>
<evidence type="ECO:0000313" key="4">
    <source>
        <dbReference type="Proteomes" id="UP000737018"/>
    </source>
</evidence>
<dbReference type="FunFam" id="3.30.420.40:FF:000026">
    <property type="entry name" value="Heat shock protein 70"/>
    <property type="match status" value="1"/>
</dbReference>
<dbReference type="GO" id="GO:0140662">
    <property type="term" value="F:ATP-dependent protein folding chaperone"/>
    <property type="evidence" value="ECO:0007669"/>
    <property type="project" value="InterPro"/>
</dbReference>